<feature type="non-terminal residue" evidence="6">
    <location>
        <position position="1"/>
    </location>
</feature>
<dbReference type="OrthoDB" id="5421at2759"/>
<dbReference type="InterPro" id="IPR027417">
    <property type="entry name" value="P-loop_NTPase"/>
</dbReference>
<evidence type="ECO:0000256" key="4">
    <source>
        <dbReference type="RuleBase" id="RU003651"/>
    </source>
</evidence>
<dbReference type="EMBL" id="KZ993194">
    <property type="protein sequence ID" value="RKP05260.1"/>
    <property type="molecule type" value="Genomic_DNA"/>
</dbReference>
<dbReference type="GO" id="GO:0016887">
    <property type="term" value="F:ATP hydrolysis activity"/>
    <property type="evidence" value="ECO:0007669"/>
    <property type="project" value="InterPro"/>
</dbReference>
<dbReference type="SUPFAM" id="SSF52540">
    <property type="entry name" value="P-loop containing nucleoside triphosphate hydrolases"/>
    <property type="match status" value="1"/>
</dbReference>
<organism evidence="6 7">
    <name type="scientific">Thamnocephalis sphaerospora</name>
    <dbReference type="NCBI Taxonomy" id="78915"/>
    <lineage>
        <taxon>Eukaryota</taxon>
        <taxon>Fungi</taxon>
        <taxon>Fungi incertae sedis</taxon>
        <taxon>Zoopagomycota</taxon>
        <taxon>Zoopagomycotina</taxon>
        <taxon>Zoopagomycetes</taxon>
        <taxon>Zoopagales</taxon>
        <taxon>Sigmoideomycetaceae</taxon>
        <taxon>Thamnocephalis</taxon>
    </lineage>
</organism>
<dbReference type="STRING" id="78915.A0A4P9XJ91"/>
<dbReference type="PROSITE" id="PS00674">
    <property type="entry name" value="AAA"/>
    <property type="match status" value="1"/>
</dbReference>
<dbReference type="GO" id="GO:0006334">
    <property type="term" value="P:nucleosome assembly"/>
    <property type="evidence" value="ECO:0007669"/>
    <property type="project" value="TreeGrafter"/>
</dbReference>
<dbReference type="AlphaFoldDB" id="A0A4P9XJ91"/>
<reference evidence="7" key="1">
    <citation type="journal article" date="2018" name="Nat. Microbiol.">
        <title>Leveraging single-cell genomics to expand the fungal tree of life.</title>
        <authorList>
            <person name="Ahrendt S.R."/>
            <person name="Quandt C.A."/>
            <person name="Ciobanu D."/>
            <person name="Clum A."/>
            <person name="Salamov A."/>
            <person name="Andreopoulos B."/>
            <person name="Cheng J.F."/>
            <person name="Woyke T."/>
            <person name="Pelin A."/>
            <person name="Henrissat B."/>
            <person name="Reynolds N.K."/>
            <person name="Benny G.L."/>
            <person name="Smith M.E."/>
            <person name="James T.Y."/>
            <person name="Grigoriev I.V."/>
        </authorList>
    </citation>
    <scope>NUCLEOTIDE SEQUENCE [LARGE SCALE GENOMIC DNA]</scope>
    <source>
        <strain evidence="7">RSA 1356</strain>
    </source>
</reference>
<dbReference type="Proteomes" id="UP000271241">
    <property type="component" value="Unassembled WGS sequence"/>
</dbReference>
<dbReference type="PANTHER" id="PTHR23069">
    <property type="entry name" value="AAA DOMAIN-CONTAINING"/>
    <property type="match status" value="1"/>
</dbReference>
<evidence type="ECO:0000256" key="3">
    <source>
        <dbReference type="ARBA" id="ARBA00022840"/>
    </source>
</evidence>
<dbReference type="InterPro" id="IPR003959">
    <property type="entry name" value="ATPase_AAA_core"/>
</dbReference>
<evidence type="ECO:0000313" key="6">
    <source>
        <dbReference type="EMBL" id="RKP05260.1"/>
    </source>
</evidence>
<evidence type="ECO:0000256" key="1">
    <source>
        <dbReference type="ARBA" id="ARBA00006914"/>
    </source>
</evidence>
<feature type="domain" description="ATPase AAA-type core" evidence="5">
    <location>
        <begin position="2"/>
        <end position="107"/>
    </location>
</feature>
<feature type="non-terminal residue" evidence="6">
    <location>
        <position position="117"/>
    </location>
</feature>
<dbReference type="GO" id="GO:0006337">
    <property type="term" value="P:nucleosome disassembly"/>
    <property type="evidence" value="ECO:0007669"/>
    <property type="project" value="TreeGrafter"/>
</dbReference>
<dbReference type="Pfam" id="PF00004">
    <property type="entry name" value="AAA"/>
    <property type="match status" value="1"/>
</dbReference>
<dbReference type="GO" id="GO:0045815">
    <property type="term" value="P:transcription initiation-coupled chromatin remodeling"/>
    <property type="evidence" value="ECO:0007669"/>
    <property type="project" value="TreeGrafter"/>
</dbReference>
<dbReference type="Gene3D" id="3.40.50.300">
    <property type="entry name" value="P-loop containing nucleotide triphosphate hydrolases"/>
    <property type="match status" value="1"/>
</dbReference>
<dbReference type="FunFam" id="3.40.50.300:FF:000061">
    <property type="entry name" value="ATPase family, AAA domain-containing 2"/>
    <property type="match status" value="1"/>
</dbReference>
<evidence type="ECO:0000256" key="2">
    <source>
        <dbReference type="ARBA" id="ARBA00022741"/>
    </source>
</evidence>
<accession>A0A4P9XJ91</accession>
<dbReference type="GO" id="GO:0003682">
    <property type="term" value="F:chromatin binding"/>
    <property type="evidence" value="ECO:0007669"/>
    <property type="project" value="TreeGrafter"/>
</dbReference>
<dbReference type="InterPro" id="IPR003960">
    <property type="entry name" value="ATPase_AAA_CS"/>
</dbReference>
<dbReference type="GO" id="GO:0005524">
    <property type="term" value="F:ATP binding"/>
    <property type="evidence" value="ECO:0007669"/>
    <property type="project" value="UniProtKB-KW"/>
</dbReference>
<dbReference type="GO" id="GO:0042393">
    <property type="term" value="F:histone binding"/>
    <property type="evidence" value="ECO:0007669"/>
    <property type="project" value="TreeGrafter"/>
</dbReference>
<dbReference type="GO" id="GO:0005634">
    <property type="term" value="C:nucleus"/>
    <property type="evidence" value="ECO:0007669"/>
    <property type="project" value="TreeGrafter"/>
</dbReference>
<gene>
    <name evidence="6" type="ORF">THASP1DRAFT_2276</name>
</gene>
<comment type="similarity">
    <text evidence="1 4">Belongs to the AAA ATPase family.</text>
</comment>
<keyword evidence="3 4" id="KW-0067">ATP-binding</keyword>
<sequence>AFFMRKGADCLSKWVGEAERQLRLLFEAAKQWQPSIIFFDEIDGLAPVRSSRQDQIHASIVSTLLALMDGLDNRGQVVVIGATNRVDAIDPALRRPGRFDREFYFGLPNEMARRRIV</sequence>
<keyword evidence="7" id="KW-1185">Reference proteome</keyword>
<keyword evidence="2 4" id="KW-0547">Nucleotide-binding</keyword>
<dbReference type="InterPro" id="IPR045199">
    <property type="entry name" value="ATAD2-like"/>
</dbReference>
<name>A0A4P9XJ91_9FUNG</name>
<evidence type="ECO:0000259" key="5">
    <source>
        <dbReference type="Pfam" id="PF00004"/>
    </source>
</evidence>
<proteinExistence type="inferred from homology"/>
<protein>
    <submittedName>
        <fullName evidence="6">ATPase</fullName>
    </submittedName>
</protein>
<dbReference type="PANTHER" id="PTHR23069:SF0">
    <property type="entry name" value="TAT-BINDING HOMOLOG 7"/>
    <property type="match status" value="1"/>
</dbReference>
<evidence type="ECO:0000313" key="7">
    <source>
        <dbReference type="Proteomes" id="UP000271241"/>
    </source>
</evidence>